<proteinExistence type="inferred from homology"/>
<dbReference type="RefSeq" id="WP_143893107.1">
    <property type="nucleotide sequence ID" value="NZ_CP041666.1"/>
</dbReference>
<comment type="similarity">
    <text evidence="2">Belongs to the SscA family.</text>
</comment>
<dbReference type="Pfam" id="PF09680">
    <property type="entry name" value="YjcZ_2"/>
    <property type="match status" value="1"/>
</dbReference>
<comment type="subcellular location">
    <subcellularLocation>
        <location evidence="1">Membrane</location>
        <topology evidence="1">Single-pass membrane protein</topology>
    </subcellularLocation>
</comment>
<accession>A0A516KF07</accession>
<dbReference type="EMBL" id="CP041666">
    <property type="protein sequence ID" value="QDP39979.1"/>
    <property type="molecule type" value="Genomic_DNA"/>
</dbReference>
<evidence type="ECO:0000256" key="4">
    <source>
        <dbReference type="ARBA" id="ARBA00022989"/>
    </source>
</evidence>
<evidence type="ECO:0000256" key="3">
    <source>
        <dbReference type="ARBA" id="ARBA00022692"/>
    </source>
</evidence>
<evidence type="ECO:0000256" key="6">
    <source>
        <dbReference type="SAM" id="Phobius"/>
    </source>
</evidence>
<gene>
    <name evidence="7" type="ORF">FN924_07255</name>
</gene>
<evidence type="ECO:0000313" key="7">
    <source>
        <dbReference type="EMBL" id="QDP39979.1"/>
    </source>
</evidence>
<dbReference type="InterPro" id="IPR010070">
    <property type="entry name" value="YjcZ-like"/>
</dbReference>
<sequence length="62" mass="7533">MRRLPAYRYVYDPYGYRHVQYRDKDNRYLNETMGFRSSFVIIMVLFVLLVIVGAVTLPKDRR</sequence>
<evidence type="ECO:0000256" key="2">
    <source>
        <dbReference type="ARBA" id="ARBA00010221"/>
    </source>
</evidence>
<reference evidence="7 8" key="1">
    <citation type="submission" date="2019-07" db="EMBL/GenBank/DDBJ databases">
        <authorList>
            <person name="Li J."/>
        </authorList>
    </citation>
    <scope>NUCLEOTIDE SEQUENCE [LARGE SCALE GENOMIC DNA]</scope>
    <source>
        <strain evidence="7 8">TKL69</strain>
    </source>
</reference>
<dbReference type="GO" id="GO:0016020">
    <property type="term" value="C:membrane"/>
    <property type="evidence" value="ECO:0007669"/>
    <property type="project" value="UniProtKB-SubCell"/>
</dbReference>
<dbReference type="Proteomes" id="UP000315215">
    <property type="component" value="Chromosome"/>
</dbReference>
<evidence type="ECO:0000256" key="1">
    <source>
        <dbReference type="ARBA" id="ARBA00004167"/>
    </source>
</evidence>
<dbReference type="AlphaFoldDB" id="A0A516KF07"/>
<keyword evidence="5 6" id="KW-0472">Membrane</keyword>
<evidence type="ECO:0000256" key="5">
    <source>
        <dbReference type="ARBA" id="ARBA00023136"/>
    </source>
</evidence>
<evidence type="ECO:0000313" key="8">
    <source>
        <dbReference type="Proteomes" id="UP000315215"/>
    </source>
</evidence>
<organism evidence="7 8">
    <name type="scientific">Radiobacillus deserti</name>
    <dbReference type="NCBI Taxonomy" id="2594883"/>
    <lineage>
        <taxon>Bacteria</taxon>
        <taxon>Bacillati</taxon>
        <taxon>Bacillota</taxon>
        <taxon>Bacilli</taxon>
        <taxon>Bacillales</taxon>
        <taxon>Bacillaceae</taxon>
        <taxon>Radiobacillus</taxon>
    </lineage>
</organism>
<name>A0A516KF07_9BACI</name>
<keyword evidence="4 6" id="KW-1133">Transmembrane helix</keyword>
<dbReference type="NCBIfam" id="TIGR01732">
    <property type="entry name" value="tiny_TM_bacill"/>
    <property type="match status" value="1"/>
</dbReference>
<dbReference type="KEGG" id="aqt:FN924_07255"/>
<keyword evidence="3 6" id="KW-0812">Transmembrane</keyword>
<protein>
    <submittedName>
        <fullName evidence="7">YjcZ family sporulation protein</fullName>
    </submittedName>
</protein>
<keyword evidence="8" id="KW-1185">Reference proteome</keyword>
<feature type="transmembrane region" description="Helical" evidence="6">
    <location>
        <begin position="38"/>
        <end position="57"/>
    </location>
</feature>